<dbReference type="Proteomes" id="UP000247480">
    <property type="component" value="Unassembled WGS sequence"/>
</dbReference>
<gene>
    <name evidence="1" type="ORF">KPSA1_02208</name>
</gene>
<proteinExistence type="predicted"/>
<accession>A0A2V0QES6</accession>
<name>A0A2V0QES6_PSESF</name>
<protein>
    <submittedName>
        <fullName evidence="1">Transposase</fullName>
    </submittedName>
</protein>
<reference evidence="1 2" key="1">
    <citation type="submission" date="2018-04" db="EMBL/GenBank/DDBJ databases">
        <title>Draft genome sequence of Pseudomonas syringae pv. actinidiae biovar 1 strains isolated from kiwifruit in Kagawa prefecture.</title>
        <authorList>
            <person name="Tabuchi M."/>
            <person name="Saito M."/>
            <person name="Fujiwara S."/>
            <person name="Sasa N."/>
            <person name="Akimitsu K."/>
            <person name="Gomi K."/>
            <person name="Konishi-Sugita S."/>
            <person name="Hamano K."/>
            <person name="Kataoka I."/>
        </authorList>
    </citation>
    <scope>NUCLEOTIDE SEQUENCE [LARGE SCALE GENOMIC DNA]</scope>
    <source>
        <strain evidence="1 2">MAFF212206</strain>
    </source>
</reference>
<evidence type="ECO:0000313" key="1">
    <source>
        <dbReference type="EMBL" id="GBH08825.1"/>
    </source>
</evidence>
<sequence length="62" mass="6415">MQPSRAVPEARGCFTAGLLAPVMVGKSADHLPLHRQPSVGTDTAYPCLDGLVVNNAASVDIV</sequence>
<dbReference type="EMBL" id="BGJZ01000101">
    <property type="protein sequence ID" value="GBH08825.1"/>
    <property type="molecule type" value="Genomic_DNA"/>
</dbReference>
<comment type="caution">
    <text evidence="1">The sequence shown here is derived from an EMBL/GenBank/DDBJ whole genome shotgun (WGS) entry which is preliminary data.</text>
</comment>
<evidence type="ECO:0000313" key="2">
    <source>
        <dbReference type="Proteomes" id="UP000247480"/>
    </source>
</evidence>
<dbReference type="AlphaFoldDB" id="A0A2V0QES6"/>
<organism evidence="1 2">
    <name type="scientific">Pseudomonas syringae pv. actinidiae</name>
    <dbReference type="NCBI Taxonomy" id="103796"/>
    <lineage>
        <taxon>Bacteria</taxon>
        <taxon>Pseudomonadati</taxon>
        <taxon>Pseudomonadota</taxon>
        <taxon>Gammaproteobacteria</taxon>
        <taxon>Pseudomonadales</taxon>
        <taxon>Pseudomonadaceae</taxon>
        <taxon>Pseudomonas</taxon>
        <taxon>Pseudomonas syringae</taxon>
    </lineage>
</organism>